<evidence type="ECO:0000256" key="6">
    <source>
        <dbReference type="RuleBase" id="RU367093"/>
    </source>
</evidence>
<evidence type="ECO:0000256" key="4">
    <source>
        <dbReference type="ARBA" id="ARBA00022963"/>
    </source>
</evidence>
<dbReference type="FunFam" id="3.40.50.1820:FF:000065">
    <property type="entry name" value="Phospholipase A1-II 3"/>
    <property type="match status" value="1"/>
</dbReference>
<dbReference type="STRING" id="200361.A0A452ZZ79"/>
<reference evidence="8" key="3">
    <citation type="journal article" date="2017" name="Nature">
        <title>Genome sequence of the progenitor of the wheat D genome Aegilops tauschii.</title>
        <authorList>
            <person name="Luo M.C."/>
            <person name="Gu Y.Q."/>
            <person name="Puiu D."/>
            <person name="Wang H."/>
            <person name="Twardziok S.O."/>
            <person name="Deal K.R."/>
            <person name="Huo N."/>
            <person name="Zhu T."/>
            <person name="Wang L."/>
            <person name="Wang Y."/>
            <person name="McGuire P.E."/>
            <person name="Liu S."/>
            <person name="Long H."/>
            <person name="Ramasamy R.K."/>
            <person name="Rodriguez J.C."/>
            <person name="Van S.L."/>
            <person name="Yuan L."/>
            <person name="Wang Z."/>
            <person name="Xia Z."/>
            <person name="Xiao L."/>
            <person name="Anderson O.D."/>
            <person name="Ouyang S."/>
            <person name="Liang Y."/>
            <person name="Zimin A.V."/>
            <person name="Pertea G."/>
            <person name="Qi P."/>
            <person name="Bennetzen J.L."/>
            <person name="Dai X."/>
            <person name="Dawson M.W."/>
            <person name="Muller H.G."/>
            <person name="Kugler K."/>
            <person name="Rivarola-Duarte L."/>
            <person name="Spannagl M."/>
            <person name="Mayer K.F.X."/>
            <person name="Lu F.H."/>
            <person name="Bevan M.W."/>
            <person name="Leroy P."/>
            <person name="Li P."/>
            <person name="You F.M."/>
            <person name="Sun Q."/>
            <person name="Liu Z."/>
            <person name="Lyons E."/>
            <person name="Wicker T."/>
            <person name="Salzberg S.L."/>
            <person name="Devos K.M."/>
            <person name="Dvorak J."/>
        </authorList>
    </citation>
    <scope>NUCLEOTIDE SEQUENCE [LARGE SCALE GENOMIC DNA]</scope>
    <source>
        <strain evidence="8">cv. AL8/78</strain>
    </source>
</reference>
<reference evidence="8" key="4">
    <citation type="submission" date="2019-03" db="UniProtKB">
        <authorList>
            <consortium name="EnsemblPlants"/>
        </authorList>
    </citation>
    <scope>IDENTIFICATION</scope>
</reference>
<evidence type="ECO:0000256" key="2">
    <source>
        <dbReference type="ARBA" id="ARBA00010701"/>
    </source>
</evidence>
<name>A0A452ZZ79_AEGTS</name>
<proteinExistence type="inferred from homology"/>
<comment type="function">
    <text evidence="1 6">Acylhydrolase that catalyzes the hydrolysis of phospholipids at the sn-1 position.</text>
</comment>
<dbReference type="CDD" id="cd00519">
    <property type="entry name" value="Lipase_3"/>
    <property type="match status" value="1"/>
</dbReference>
<dbReference type="InterPro" id="IPR029058">
    <property type="entry name" value="AB_hydrolase_fold"/>
</dbReference>
<dbReference type="EC" id="3.1.1.-" evidence="6"/>
<dbReference type="Gramene" id="AET1Gv20981900.1">
    <property type="protein sequence ID" value="AET1Gv20981900.1"/>
    <property type="gene ID" value="AET1Gv20981900"/>
</dbReference>
<dbReference type="EnsemblPlants" id="AET1Gv20981900.1">
    <property type="protein sequence ID" value="AET1Gv20981900.1"/>
    <property type="gene ID" value="AET1Gv20981900"/>
</dbReference>
<dbReference type="GO" id="GO:0005737">
    <property type="term" value="C:cytoplasm"/>
    <property type="evidence" value="ECO:0007669"/>
    <property type="project" value="UniProtKB-ARBA"/>
</dbReference>
<dbReference type="PANTHER" id="PTHR31828">
    <property type="entry name" value="PHOSPHOLIPASE A1-IIGAMMA"/>
    <property type="match status" value="1"/>
</dbReference>
<dbReference type="InterPro" id="IPR002921">
    <property type="entry name" value="Fungal_lipase-type"/>
</dbReference>
<evidence type="ECO:0000256" key="1">
    <source>
        <dbReference type="ARBA" id="ARBA00003523"/>
    </source>
</evidence>
<sequence length="422" mass="46335">ETAMSEQGRIVGPITTTAAARWKELHGERSWDGLLRPLDLDLRRTLIWYGEMAQATYDAFNHERHSPHAGLSRFGRKRFFERVMLPGHAAAYRVTRFLYATSSAPAAPAAAFVRGRHPRHRCKDSNWIGYVAVATDAGKAVLSRRDVVVAWRGTIQALEWVDDLEFAMVHPKGILGDAAGADAMVHRGWFSIYTSTDPASTHNKDNARSQVLAEVRKLVDMYKDEEVSITVTGHSLGAALATLNAFDIVENGYNCMASATFPVTAFAFASPRVGGAGFKKRFDAAAAAVGLRVLRVRNARDIVPKYPALLYHDVGSELAIDTGASPYLRATGDKRVWHNLECYLHGVAGAPTAAGGAFEIVVERDVALVNKLYDALREEHGVPAGWWVPWNKGMVKGDDGRWRLVDCEDEDGEDAVVPPVNK</sequence>
<reference evidence="9" key="2">
    <citation type="journal article" date="2017" name="Nat. Plants">
        <title>The Aegilops tauschii genome reveals multiple impacts of transposons.</title>
        <authorList>
            <person name="Zhao G."/>
            <person name="Zou C."/>
            <person name="Li K."/>
            <person name="Wang K."/>
            <person name="Li T."/>
            <person name="Gao L."/>
            <person name="Zhang X."/>
            <person name="Wang H."/>
            <person name="Yang Z."/>
            <person name="Liu X."/>
            <person name="Jiang W."/>
            <person name="Mao L."/>
            <person name="Kong X."/>
            <person name="Jiao Y."/>
            <person name="Jia J."/>
        </authorList>
    </citation>
    <scope>NUCLEOTIDE SEQUENCE [LARGE SCALE GENOMIC DNA]</scope>
    <source>
        <strain evidence="9">cv. AL8/78</strain>
    </source>
</reference>
<keyword evidence="4 6" id="KW-0442">Lipid degradation</keyword>
<dbReference type="Gene3D" id="3.40.50.1820">
    <property type="entry name" value="alpha/beta hydrolase"/>
    <property type="match status" value="1"/>
</dbReference>
<reference evidence="8" key="5">
    <citation type="journal article" date="2021" name="G3 (Bethesda)">
        <title>Aegilops tauschii genome assembly Aet v5.0 features greater sequence contiguity and improved annotation.</title>
        <authorList>
            <person name="Wang L."/>
            <person name="Zhu T."/>
            <person name="Rodriguez J.C."/>
            <person name="Deal K.R."/>
            <person name="Dubcovsky J."/>
            <person name="McGuire P.E."/>
            <person name="Lux T."/>
            <person name="Spannagl M."/>
            <person name="Mayer K.F.X."/>
            <person name="Baldrich P."/>
            <person name="Meyers B.C."/>
            <person name="Huo N."/>
            <person name="Gu Y.Q."/>
            <person name="Zhou H."/>
            <person name="Devos K.M."/>
            <person name="Bennetzen J.L."/>
            <person name="Unver T."/>
            <person name="Budak H."/>
            <person name="Gulick P.J."/>
            <person name="Galiba G."/>
            <person name="Kalapos B."/>
            <person name="Nelson D.R."/>
            <person name="Li P."/>
            <person name="You F.M."/>
            <person name="Luo M.C."/>
            <person name="Dvorak J."/>
        </authorList>
    </citation>
    <scope>NUCLEOTIDE SEQUENCE [LARGE SCALE GENOMIC DNA]</scope>
    <source>
        <strain evidence="8">cv. AL8/78</strain>
    </source>
</reference>
<dbReference type="PANTHER" id="PTHR31828:SF12">
    <property type="entry name" value="PHOSPHOLIPASE A1-II 6"/>
    <property type="match status" value="1"/>
</dbReference>
<evidence type="ECO:0000259" key="7">
    <source>
        <dbReference type="Pfam" id="PF01764"/>
    </source>
</evidence>
<dbReference type="Pfam" id="PF01764">
    <property type="entry name" value="Lipase_3"/>
    <property type="match status" value="1"/>
</dbReference>
<keyword evidence="5 6" id="KW-0443">Lipid metabolism</keyword>
<reference evidence="9" key="1">
    <citation type="journal article" date="2014" name="Science">
        <title>Ancient hybridizations among the ancestral genomes of bread wheat.</title>
        <authorList>
            <consortium name="International Wheat Genome Sequencing Consortium,"/>
            <person name="Marcussen T."/>
            <person name="Sandve S.R."/>
            <person name="Heier L."/>
            <person name="Spannagl M."/>
            <person name="Pfeifer M."/>
            <person name="Jakobsen K.S."/>
            <person name="Wulff B.B."/>
            <person name="Steuernagel B."/>
            <person name="Mayer K.F."/>
            <person name="Olsen O.A."/>
        </authorList>
    </citation>
    <scope>NUCLEOTIDE SEQUENCE [LARGE SCALE GENOMIC DNA]</scope>
    <source>
        <strain evidence="9">cv. AL8/78</strain>
    </source>
</reference>
<keyword evidence="3 6" id="KW-0378">Hydrolase</keyword>
<dbReference type="AlphaFoldDB" id="A0A452ZZ79"/>
<keyword evidence="9" id="KW-1185">Reference proteome</keyword>
<evidence type="ECO:0000256" key="5">
    <source>
        <dbReference type="ARBA" id="ARBA00023098"/>
    </source>
</evidence>
<dbReference type="GO" id="GO:0016042">
    <property type="term" value="P:lipid catabolic process"/>
    <property type="evidence" value="ECO:0007669"/>
    <property type="project" value="UniProtKB-UniRule"/>
</dbReference>
<feature type="domain" description="Fungal lipase-type" evidence="7">
    <location>
        <begin position="148"/>
        <end position="309"/>
    </location>
</feature>
<dbReference type="GO" id="GO:0008970">
    <property type="term" value="F:phospholipase A1 activity"/>
    <property type="evidence" value="ECO:0007669"/>
    <property type="project" value="UniProtKB-UniRule"/>
</dbReference>
<accession>A0A452ZZ79</accession>
<dbReference type="SUPFAM" id="SSF53474">
    <property type="entry name" value="alpha/beta-Hydrolases"/>
    <property type="match status" value="1"/>
</dbReference>
<evidence type="ECO:0000313" key="9">
    <source>
        <dbReference type="Proteomes" id="UP000015105"/>
    </source>
</evidence>
<evidence type="ECO:0000256" key="3">
    <source>
        <dbReference type="ARBA" id="ARBA00022801"/>
    </source>
</evidence>
<comment type="similarity">
    <text evidence="2 6">Belongs to the AB hydrolase superfamily. Lipase family.</text>
</comment>
<organism evidence="8 9">
    <name type="scientific">Aegilops tauschii subsp. strangulata</name>
    <name type="common">Goatgrass</name>
    <dbReference type="NCBI Taxonomy" id="200361"/>
    <lineage>
        <taxon>Eukaryota</taxon>
        <taxon>Viridiplantae</taxon>
        <taxon>Streptophyta</taxon>
        <taxon>Embryophyta</taxon>
        <taxon>Tracheophyta</taxon>
        <taxon>Spermatophyta</taxon>
        <taxon>Magnoliopsida</taxon>
        <taxon>Liliopsida</taxon>
        <taxon>Poales</taxon>
        <taxon>Poaceae</taxon>
        <taxon>BOP clade</taxon>
        <taxon>Pooideae</taxon>
        <taxon>Triticodae</taxon>
        <taxon>Triticeae</taxon>
        <taxon>Triticinae</taxon>
        <taxon>Aegilops</taxon>
    </lineage>
</organism>
<protein>
    <recommendedName>
        <fullName evidence="6">Phospholipase A1</fullName>
        <ecNumber evidence="6">3.1.1.-</ecNumber>
    </recommendedName>
</protein>
<dbReference type="Proteomes" id="UP000015105">
    <property type="component" value="Chromosome 1D"/>
</dbReference>
<dbReference type="InterPro" id="IPR033556">
    <property type="entry name" value="PLA"/>
</dbReference>
<evidence type="ECO:0000313" key="8">
    <source>
        <dbReference type="EnsemblPlants" id="AET1Gv20981900.1"/>
    </source>
</evidence>